<organism evidence="17 18">
    <name type="scientific">Alteripontixanthobacter maritimus</name>
    <dbReference type="NCBI Taxonomy" id="2161824"/>
    <lineage>
        <taxon>Bacteria</taxon>
        <taxon>Pseudomonadati</taxon>
        <taxon>Pseudomonadota</taxon>
        <taxon>Alphaproteobacteria</taxon>
        <taxon>Sphingomonadales</taxon>
        <taxon>Erythrobacteraceae</taxon>
        <taxon>Alteripontixanthobacter</taxon>
    </lineage>
</organism>
<evidence type="ECO:0000256" key="10">
    <source>
        <dbReference type="ARBA" id="ARBA00022857"/>
    </source>
</evidence>
<comment type="similarity">
    <text evidence="4">In the N-terminal section; belongs to the cytidine and deoxycytidylate deaminase family.</text>
</comment>
<name>A0A369Q6E4_9SPHN</name>
<evidence type="ECO:0000256" key="11">
    <source>
        <dbReference type="ARBA" id="ARBA00023002"/>
    </source>
</evidence>
<dbReference type="NCBIfam" id="TIGR00326">
    <property type="entry name" value="eubact_ribD"/>
    <property type="match status" value="1"/>
</dbReference>
<comment type="cofactor">
    <cofactor evidence="15">
        <name>Zn(2+)</name>
        <dbReference type="ChEBI" id="CHEBI:29105"/>
    </cofactor>
    <text evidence="15">Binds 1 zinc ion.</text>
</comment>
<keyword evidence="10 14" id="KW-0521">NADP</keyword>
<keyword evidence="12" id="KW-0511">Multifunctional enzyme</keyword>
<accession>A0A369Q6E4</accession>
<comment type="caution">
    <text evidence="17">The sequence shown here is derived from an EMBL/GenBank/DDBJ whole genome shotgun (WGS) entry which is preliminary data.</text>
</comment>
<evidence type="ECO:0000256" key="9">
    <source>
        <dbReference type="ARBA" id="ARBA00022619"/>
    </source>
</evidence>
<dbReference type="CDD" id="cd01284">
    <property type="entry name" value="Riboflavin_deaminase-reductase"/>
    <property type="match status" value="1"/>
</dbReference>
<sequence length="317" mass="33462">MRARPLSHPNPAVGALIVRDGRVIARGWTQAGGRPHAEAMALDAAGDRSDGATLYATLEPCAHTSSRGPSCTSLIASSRLARVVAGVVDPDPRTAGQGLAAISAAGIVAEHIGNSTCSASLAGYLTQRQQGRPHVTLKLAMSLDGCIAMASGESQWITGQSSRAHVHSRRAMADAILVGGETWRTDRPSLDVRLPGLEDRSPQRLVLTRGAAPEGVTAIAAPDGIRNLADVQYLYIEGGAQTAAAFLQADLVDRIELYRAPIVIGEGRMGVGDIGLAQLADAHDRWLLTERRQLGTDSYEAYDRTRAPALPSRARNT</sequence>
<dbReference type="AlphaFoldDB" id="A0A369Q6E4"/>
<dbReference type="EC" id="3.5.4.26" evidence="6"/>
<feature type="domain" description="CMP/dCMP-type deaminase" evidence="16">
    <location>
        <begin position="1"/>
        <end position="99"/>
    </location>
</feature>
<dbReference type="InterPro" id="IPR002125">
    <property type="entry name" value="CMP_dCMP_dom"/>
</dbReference>
<dbReference type="InterPro" id="IPR024072">
    <property type="entry name" value="DHFR-like_dom_sf"/>
</dbReference>
<evidence type="ECO:0000256" key="12">
    <source>
        <dbReference type="ARBA" id="ARBA00023268"/>
    </source>
</evidence>
<dbReference type="PANTHER" id="PTHR38011">
    <property type="entry name" value="DIHYDROFOLATE REDUCTASE FAMILY PROTEIN (AFU_ORTHOLOGUE AFUA_8G06820)"/>
    <property type="match status" value="1"/>
</dbReference>
<feature type="binding site" evidence="15">
    <location>
        <position position="36"/>
    </location>
    <ligand>
        <name>Zn(2+)</name>
        <dbReference type="ChEBI" id="CHEBI:29105"/>
        <note>catalytic</note>
    </ligand>
</feature>
<feature type="binding site" evidence="14">
    <location>
        <begin position="239"/>
        <end position="245"/>
    </location>
    <ligand>
        <name>NADP(+)</name>
        <dbReference type="ChEBI" id="CHEBI:58349"/>
    </ligand>
</feature>
<dbReference type="UniPathway" id="UPA00275">
    <property type="reaction ID" value="UER00401"/>
</dbReference>
<evidence type="ECO:0000256" key="7">
    <source>
        <dbReference type="ARBA" id="ARBA00013173"/>
    </source>
</evidence>
<evidence type="ECO:0000256" key="13">
    <source>
        <dbReference type="PIRSR" id="PIRSR006769-1"/>
    </source>
</evidence>
<keyword evidence="9" id="KW-0686">Riboflavin biosynthesis</keyword>
<dbReference type="EC" id="1.1.1.193" evidence="7"/>
<comment type="similarity">
    <text evidence="5">In the C-terminal section; belongs to the HTP reductase family.</text>
</comment>
<evidence type="ECO:0000256" key="8">
    <source>
        <dbReference type="ARBA" id="ARBA00019930"/>
    </source>
</evidence>
<dbReference type="Proteomes" id="UP000253727">
    <property type="component" value="Unassembled WGS sequence"/>
</dbReference>
<evidence type="ECO:0000256" key="5">
    <source>
        <dbReference type="ARBA" id="ARBA00007417"/>
    </source>
</evidence>
<evidence type="ECO:0000256" key="14">
    <source>
        <dbReference type="PIRSR" id="PIRSR006769-2"/>
    </source>
</evidence>
<keyword evidence="11 17" id="KW-0560">Oxidoreductase</keyword>
<dbReference type="EMBL" id="QBKA01000002">
    <property type="protein sequence ID" value="RDC59085.1"/>
    <property type="molecule type" value="Genomic_DNA"/>
</dbReference>
<proteinExistence type="inferred from homology"/>
<feature type="binding site" evidence="14">
    <location>
        <position position="190"/>
    </location>
    <ligand>
        <name>substrate</name>
    </ligand>
</feature>
<keyword evidence="15" id="KW-0862">Zinc</keyword>
<dbReference type="Pfam" id="PF01872">
    <property type="entry name" value="RibD_C"/>
    <property type="match status" value="1"/>
</dbReference>
<evidence type="ECO:0000313" key="17">
    <source>
        <dbReference type="EMBL" id="RDC59085.1"/>
    </source>
</evidence>
<evidence type="ECO:0000256" key="4">
    <source>
        <dbReference type="ARBA" id="ARBA00005259"/>
    </source>
</evidence>
<feature type="binding site" evidence="14">
    <location>
        <position position="186"/>
    </location>
    <ligand>
        <name>NADP(+)</name>
        <dbReference type="ChEBI" id="CHEBI:58349"/>
    </ligand>
</feature>
<keyword evidence="17" id="KW-0378">Hydrolase</keyword>
<feature type="binding site" evidence="14">
    <location>
        <position position="170"/>
    </location>
    <ligand>
        <name>substrate</name>
    </ligand>
</feature>
<evidence type="ECO:0000313" key="18">
    <source>
        <dbReference type="Proteomes" id="UP000253727"/>
    </source>
</evidence>
<evidence type="ECO:0000256" key="1">
    <source>
        <dbReference type="ARBA" id="ARBA00002151"/>
    </source>
</evidence>
<dbReference type="GO" id="GO:0008835">
    <property type="term" value="F:diaminohydroxyphosphoribosylaminopyrimidine deaminase activity"/>
    <property type="evidence" value="ECO:0007669"/>
    <property type="project" value="UniProtKB-EC"/>
</dbReference>
<evidence type="ECO:0000256" key="15">
    <source>
        <dbReference type="PIRSR" id="PIRSR006769-3"/>
    </source>
</evidence>
<gene>
    <name evidence="17" type="primary">ribD</name>
    <name evidence="17" type="ORF">HME9302_00264</name>
</gene>
<reference evidence="17 18" key="1">
    <citation type="submission" date="2018-04" db="EMBL/GenBank/DDBJ databases">
        <title>Altererythrobacter sp. HME9302 genome sequencing and assembly.</title>
        <authorList>
            <person name="Kang H."/>
            <person name="Kim H."/>
            <person name="Joh K."/>
        </authorList>
    </citation>
    <scope>NUCLEOTIDE SEQUENCE [LARGE SCALE GENOMIC DNA]</scope>
    <source>
        <strain evidence="17 18">HME9302</strain>
    </source>
</reference>
<dbReference type="InterPro" id="IPR002734">
    <property type="entry name" value="RibDG_C"/>
</dbReference>
<feature type="binding site" evidence="14">
    <location>
        <position position="193"/>
    </location>
    <ligand>
        <name>substrate</name>
    </ligand>
</feature>
<dbReference type="Gene3D" id="3.40.140.10">
    <property type="entry name" value="Cytidine Deaminase, domain 2"/>
    <property type="match status" value="1"/>
</dbReference>
<dbReference type="GO" id="GO:0009231">
    <property type="term" value="P:riboflavin biosynthetic process"/>
    <property type="evidence" value="ECO:0007669"/>
    <property type="project" value="UniProtKB-UniPathway"/>
</dbReference>
<feature type="binding site" evidence="14">
    <location>
        <position position="154"/>
    </location>
    <ligand>
        <name>substrate</name>
    </ligand>
</feature>
<dbReference type="InterPro" id="IPR016193">
    <property type="entry name" value="Cytidine_deaminase-like"/>
</dbReference>
<feature type="active site" description="Proton donor" evidence="13">
    <location>
        <position position="38"/>
    </location>
</feature>
<dbReference type="PIRSF" id="PIRSF006769">
    <property type="entry name" value="RibD"/>
    <property type="match status" value="1"/>
</dbReference>
<dbReference type="Pfam" id="PF00383">
    <property type="entry name" value="dCMP_cyt_deam_1"/>
    <property type="match status" value="1"/>
</dbReference>
<feature type="binding site" evidence="14">
    <location>
        <position position="182"/>
    </location>
    <ligand>
        <name>NADP(+)</name>
        <dbReference type="ChEBI" id="CHEBI:58349"/>
    </ligand>
</feature>
<evidence type="ECO:0000256" key="2">
    <source>
        <dbReference type="ARBA" id="ARBA00004882"/>
    </source>
</evidence>
<comment type="pathway">
    <text evidence="2">Cofactor biosynthesis; riboflavin biosynthesis; 5-amino-6-(D-ribitylamino)uracil from GTP: step 2/4.</text>
</comment>
<dbReference type="GO" id="GO:0008703">
    <property type="term" value="F:5-amino-6-(5-phosphoribosylamino)uracil reductase activity"/>
    <property type="evidence" value="ECO:0007669"/>
    <property type="project" value="UniProtKB-EC"/>
</dbReference>
<feature type="binding site" evidence="15">
    <location>
        <position position="61"/>
    </location>
    <ligand>
        <name>Zn(2+)</name>
        <dbReference type="ChEBI" id="CHEBI:29105"/>
        <note>catalytic</note>
    </ligand>
</feature>
<evidence type="ECO:0000256" key="6">
    <source>
        <dbReference type="ARBA" id="ARBA00012766"/>
    </source>
</evidence>
<comment type="pathway">
    <text evidence="3">Cofactor biosynthesis; riboflavin biosynthesis; 5-amino-6-(D-ribitylamino)uracil from GTP: step 3/4.</text>
</comment>
<keyword evidence="15" id="KW-0479">Metal-binding</keyword>
<dbReference type="SUPFAM" id="SSF53927">
    <property type="entry name" value="Cytidine deaminase-like"/>
    <property type="match status" value="1"/>
</dbReference>
<evidence type="ECO:0000259" key="16">
    <source>
        <dbReference type="PROSITE" id="PS51747"/>
    </source>
</evidence>
<keyword evidence="18" id="KW-1185">Reference proteome</keyword>
<dbReference type="InterPro" id="IPR050765">
    <property type="entry name" value="Riboflavin_Biosynth_HTPR"/>
</dbReference>
<feature type="binding site" evidence="14">
    <location>
        <position position="156"/>
    </location>
    <ligand>
        <name>NADP(+)</name>
        <dbReference type="ChEBI" id="CHEBI:58349"/>
    </ligand>
</feature>
<dbReference type="GO" id="GO:0046872">
    <property type="term" value="F:metal ion binding"/>
    <property type="evidence" value="ECO:0007669"/>
    <property type="project" value="UniProtKB-KW"/>
</dbReference>
<feature type="binding site" evidence="14">
    <location>
        <position position="237"/>
    </location>
    <ligand>
        <name>substrate</name>
    </ligand>
</feature>
<dbReference type="PANTHER" id="PTHR38011:SF7">
    <property type="entry name" value="2,5-DIAMINO-6-RIBOSYLAMINO-4(3H)-PYRIMIDINONE 5'-PHOSPHATE REDUCTASE"/>
    <property type="match status" value="1"/>
</dbReference>
<evidence type="ECO:0000256" key="3">
    <source>
        <dbReference type="ARBA" id="ARBA00004910"/>
    </source>
</evidence>
<protein>
    <recommendedName>
        <fullName evidence="8">Riboflavin biosynthesis protein RibD</fullName>
        <ecNumber evidence="7">1.1.1.193</ecNumber>
        <ecNumber evidence="6">3.5.4.26</ecNumber>
    </recommendedName>
</protein>
<dbReference type="PROSITE" id="PS51747">
    <property type="entry name" value="CYT_DCMP_DEAMINASES_2"/>
    <property type="match status" value="1"/>
</dbReference>
<comment type="function">
    <text evidence="1">Converts 2,5-diamino-6-(ribosylamino)-4(3h)-pyrimidinone 5'-phosphate into 5-amino-6-(ribosylamino)-2,4(1h,3h)-pyrimidinedione 5'-phosphate.</text>
</comment>
<feature type="binding site" evidence="14">
    <location>
        <position position="140"/>
    </location>
    <ligand>
        <name>NADP(+)</name>
        <dbReference type="ChEBI" id="CHEBI:58349"/>
    </ligand>
</feature>
<dbReference type="InterPro" id="IPR004794">
    <property type="entry name" value="Eubact_RibD"/>
</dbReference>
<feature type="binding site" evidence="15">
    <location>
        <position position="71"/>
    </location>
    <ligand>
        <name>Zn(2+)</name>
        <dbReference type="ChEBI" id="CHEBI:29105"/>
        <note>catalytic</note>
    </ligand>
</feature>
<dbReference type="SUPFAM" id="SSF53597">
    <property type="entry name" value="Dihydrofolate reductase-like"/>
    <property type="match status" value="1"/>
</dbReference>
<dbReference type="Gene3D" id="3.40.430.10">
    <property type="entry name" value="Dihydrofolate Reductase, subunit A"/>
    <property type="match status" value="2"/>
</dbReference>